<dbReference type="SMART" id="SM00355">
    <property type="entry name" value="ZnF_C2H2"/>
    <property type="match status" value="1"/>
</dbReference>
<sequence>MSRLGISSSRWRGEARLNVDSVNAGTVYYIGTRRRGGECPQALPQRTKYGRERAQSVRANCIRDVSFSYKHPSIMRMSTFPAILSVALFLSSYANAYHYDENEVYAREPYNVDTFTHEFTARDLLSELSTRELVYELERRVQHRPNSPKAPPAELSYKCKTCGLTFPSANQLSVHEIEHGRGTCKKCGSYSSDLHGAHVANCKGK</sequence>
<evidence type="ECO:0000256" key="1">
    <source>
        <dbReference type="PROSITE-ProRule" id="PRU00042"/>
    </source>
</evidence>
<dbReference type="SUPFAM" id="SSF57667">
    <property type="entry name" value="beta-beta-alpha zinc fingers"/>
    <property type="match status" value="1"/>
</dbReference>
<dbReference type="GO" id="GO:0008270">
    <property type="term" value="F:zinc ion binding"/>
    <property type="evidence" value="ECO:0007669"/>
    <property type="project" value="UniProtKB-KW"/>
</dbReference>
<dbReference type="PROSITE" id="PS00028">
    <property type="entry name" value="ZINC_FINGER_C2H2_1"/>
    <property type="match status" value="1"/>
</dbReference>
<accession>A0A8H5AZ51</accession>
<dbReference type="InterPro" id="IPR013087">
    <property type="entry name" value="Znf_C2H2_type"/>
</dbReference>
<feature type="domain" description="C2H2-type" evidence="2">
    <location>
        <begin position="157"/>
        <end position="179"/>
    </location>
</feature>
<dbReference type="Proteomes" id="UP000541558">
    <property type="component" value="Unassembled WGS sequence"/>
</dbReference>
<organism evidence="3 4">
    <name type="scientific">Ephemerocybe angulata</name>
    <dbReference type="NCBI Taxonomy" id="980116"/>
    <lineage>
        <taxon>Eukaryota</taxon>
        <taxon>Fungi</taxon>
        <taxon>Dikarya</taxon>
        <taxon>Basidiomycota</taxon>
        <taxon>Agaricomycotina</taxon>
        <taxon>Agaricomycetes</taxon>
        <taxon>Agaricomycetidae</taxon>
        <taxon>Agaricales</taxon>
        <taxon>Agaricineae</taxon>
        <taxon>Psathyrellaceae</taxon>
        <taxon>Ephemerocybe</taxon>
    </lineage>
</organism>
<evidence type="ECO:0000313" key="3">
    <source>
        <dbReference type="EMBL" id="KAF5313652.1"/>
    </source>
</evidence>
<dbReference type="PROSITE" id="PS50157">
    <property type="entry name" value="ZINC_FINGER_C2H2_2"/>
    <property type="match status" value="1"/>
</dbReference>
<dbReference type="AlphaFoldDB" id="A0A8H5AZ51"/>
<keyword evidence="1" id="KW-0862">Zinc</keyword>
<keyword evidence="1" id="KW-0479">Metal-binding</keyword>
<dbReference type="EMBL" id="JAACJK010000223">
    <property type="protein sequence ID" value="KAF5313652.1"/>
    <property type="molecule type" value="Genomic_DNA"/>
</dbReference>
<dbReference type="InterPro" id="IPR036236">
    <property type="entry name" value="Znf_C2H2_sf"/>
</dbReference>
<comment type="caution">
    <text evidence="3">The sequence shown here is derived from an EMBL/GenBank/DDBJ whole genome shotgun (WGS) entry which is preliminary data.</text>
</comment>
<dbReference type="OrthoDB" id="5803930at2759"/>
<keyword evidence="4" id="KW-1185">Reference proteome</keyword>
<gene>
    <name evidence="3" type="ORF">D9611_010079</name>
</gene>
<proteinExistence type="predicted"/>
<evidence type="ECO:0000259" key="2">
    <source>
        <dbReference type="PROSITE" id="PS50157"/>
    </source>
</evidence>
<evidence type="ECO:0000313" key="4">
    <source>
        <dbReference type="Proteomes" id="UP000541558"/>
    </source>
</evidence>
<reference evidence="3 4" key="1">
    <citation type="journal article" date="2020" name="ISME J.">
        <title>Uncovering the hidden diversity of litter-decomposition mechanisms in mushroom-forming fungi.</title>
        <authorList>
            <person name="Floudas D."/>
            <person name="Bentzer J."/>
            <person name="Ahren D."/>
            <person name="Johansson T."/>
            <person name="Persson P."/>
            <person name="Tunlid A."/>
        </authorList>
    </citation>
    <scope>NUCLEOTIDE SEQUENCE [LARGE SCALE GENOMIC DNA]</scope>
    <source>
        <strain evidence="3 4">CBS 175.51</strain>
    </source>
</reference>
<name>A0A8H5AZ51_9AGAR</name>
<keyword evidence="1" id="KW-0863">Zinc-finger</keyword>
<protein>
    <recommendedName>
        <fullName evidence="2">C2H2-type domain-containing protein</fullName>
    </recommendedName>
</protein>